<name>A0A3M0YYC9_9BACT</name>
<evidence type="ECO:0008006" key="5">
    <source>
        <dbReference type="Google" id="ProtNLM"/>
    </source>
</evidence>
<dbReference type="AlphaFoldDB" id="A0A3M0YYC9"/>
<proteinExistence type="predicted"/>
<dbReference type="EMBL" id="RFKV01000059">
    <property type="protein sequence ID" value="RMD77130.1"/>
    <property type="molecule type" value="Genomic_DNA"/>
</dbReference>
<feature type="compositionally biased region" description="Low complexity" evidence="1">
    <location>
        <begin position="259"/>
        <end position="273"/>
    </location>
</feature>
<gene>
    <name evidence="3" type="ORF">D6810_01845</name>
</gene>
<feature type="region of interest" description="Disordered" evidence="1">
    <location>
        <begin position="638"/>
        <end position="691"/>
    </location>
</feature>
<dbReference type="Gene3D" id="2.60.40.10">
    <property type="entry name" value="Immunoglobulins"/>
    <property type="match status" value="1"/>
</dbReference>
<reference evidence="3 4" key="1">
    <citation type="submission" date="2018-10" db="EMBL/GenBank/DDBJ databases">
        <title>Thermophilic Lithotrophy and Phototrophy in an Intertidal, Iron-rich, Geothermal Spring.</title>
        <authorList>
            <person name="Ward L.M."/>
            <person name="Idei A."/>
            <person name="Nakagawa M."/>
            <person name="Ueno Y."/>
            <person name="Fischer W."/>
            <person name="Mcglynn S.E."/>
        </authorList>
    </citation>
    <scope>NUCLEOTIDE SEQUENCE [LARGE SCALE GENOMIC DNA]</scope>
    <source>
        <strain evidence="3">J137</strain>
    </source>
</reference>
<dbReference type="Proteomes" id="UP000269410">
    <property type="component" value="Unassembled WGS sequence"/>
</dbReference>
<evidence type="ECO:0000256" key="2">
    <source>
        <dbReference type="SAM" id="Phobius"/>
    </source>
</evidence>
<comment type="caution">
    <text evidence="3">The sequence shown here is derived from an EMBL/GenBank/DDBJ whole genome shotgun (WGS) entry which is preliminary data.</text>
</comment>
<sequence length="691" mass="76868">MSIRKLVFAIFFVLISLGTANLLFIFKSNAQILIRQNLDDSRDTFVVMSPLPNTILRGTVNISWIMSDNDQSQIAFKVDLNDRVACTTRVSTILESIGPSSLNTYNHSWNTINTQNSGVVDGIYCLRICLKLKNNDNEYDACNGRIVRLVNNNTLPVITSSPNRLTINETESWSYQIIASDAQGDPLKYRIIQGAPFLVINETTGLISTNSFSRVLPQGIYKATYTIIIAVDDGISGEVRQQFELSIVKPLPPPKPKTPQEQPKNQPNQPNPKEATGTVPSQNSEESRKPVNSPTKISFLNIEQGKVIDTESFEMHYTLSDPEGINLVEIFLVESESKKEKKLSEMNSDNLELKKVINFKDLPNGSYLIKINVRDNADILTSKESNVFMLKITPQSSSPSQSGLGEALIVDNLPADKSQIYERKPSISGKFIPSKNGKVLTETFKFFINNENFLDSCNLDENGFVCVPEEPLSFGTKTIKAYYKDSNSKEANLSWEIEIKDISKIDLSTENRIEILGQKIPLATIGIVAAICCITIVLLVTPWILVNRIIKGRKTTEKIYVSDDISSVSDELDEFLKNVNVTQKTEYAKEPPNITAEFINTKENEKTAAKTDSLDIDEDLLANSVSVDDYLSYISPNNNVSIQDPVEDNSTKTQGVSESVTSSSKAKTQTDEFFEPTPADLPDSTDTNTKN</sequence>
<protein>
    <recommendedName>
        <fullName evidence="5">Cadherin repeat domain-containing protein</fullName>
    </recommendedName>
</protein>
<evidence type="ECO:0000313" key="3">
    <source>
        <dbReference type="EMBL" id="RMD77130.1"/>
    </source>
</evidence>
<feature type="transmembrane region" description="Helical" evidence="2">
    <location>
        <begin position="522"/>
        <end position="546"/>
    </location>
</feature>
<feature type="compositionally biased region" description="Polar residues" evidence="1">
    <location>
        <begin position="278"/>
        <end position="295"/>
    </location>
</feature>
<evidence type="ECO:0000313" key="4">
    <source>
        <dbReference type="Proteomes" id="UP000269410"/>
    </source>
</evidence>
<dbReference type="InterPro" id="IPR013783">
    <property type="entry name" value="Ig-like_fold"/>
</dbReference>
<organism evidence="3 4">
    <name type="scientific">Candidatus Dojkabacteria bacterium</name>
    <dbReference type="NCBI Taxonomy" id="2099670"/>
    <lineage>
        <taxon>Bacteria</taxon>
        <taxon>Candidatus Dojkabacteria</taxon>
    </lineage>
</organism>
<keyword evidence="2" id="KW-1133">Transmembrane helix</keyword>
<keyword evidence="2" id="KW-0812">Transmembrane</keyword>
<keyword evidence="2" id="KW-0472">Membrane</keyword>
<feature type="region of interest" description="Disordered" evidence="1">
    <location>
        <begin position="248"/>
        <end position="295"/>
    </location>
</feature>
<evidence type="ECO:0000256" key="1">
    <source>
        <dbReference type="SAM" id="MobiDB-lite"/>
    </source>
</evidence>
<feature type="compositionally biased region" description="Polar residues" evidence="1">
    <location>
        <begin position="651"/>
        <end position="667"/>
    </location>
</feature>
<accession>A0A3M0YYC9</accession>